<organism evidence="2 3">
    <name type="scientific">Fusarium mangiferae</name>
    <name type="common">Mango malformation disease fungus</name>
    <dbReference type="NCBI Taxonomy" id="192010"/>
    <lineage>
        <taxon>Eukaryota</taxon>
        <taxon>Fungi</taxon>
        <taxon>Dikarya</taxon>
        <taxon>Ascomycota</taxon>
        <taxon>Pezizomycotina</taxon>
        <taxon>Sordariomycetes</taxon>
        <taxon>Hypocreomycetidae</taxon>
        <taxon>Hypocreales</taxon>
        <taxon>Nectriaceae</taxon>
        <taxon>Fusarium</taxon>
        <taxon>Fusarium fujikuroi species complex</taxon>
    </lineage>
</organism>
<dbReference type="Proteomes" id="UP000184255">
    <property type="component" value="Unassembled WGS sequence"/>
</dbReference>
<name>A0A1L7UGN9_FUSMA</name>
<dbReference type="VEuPathDB" id="FungiDB:FMAN_11990"/>
<comment type="caution">
    <text evidence="2">The sequence shown here is derived from an EMBL/GenBank/DDBJ whole genome shotgun (WGS) entry which is preliminary data.</text>
</comment>
<evidence type="ECO:0000313" key="3">
    <source>
        <dbReference type="Proteomes" id="UP000184255"/>
    </source>
</evidence>
<gene>
    <name evidence="2" type="ORF">FMAN_11990</name>
</gene>
<feature type="compositionally biased region" description="Basic and acidic residues" evidence="1">
    <location>
        <begin position="1"/>
        <end position="26"/>
    </location>
</feature>
<evidence type="ECO:0000256" key="1">
    <source>
        <dbReference type="SAM" id="MobiDB-lite"/>
    </source>
</evidence>
<proteinExistence type="predicted"/>
<reference evidence="3" key="1">
    <citation type="journal article" date="2016" name="Genome Biol. Evol.">
        <title>Comparative 'omics' of the Fusarium fujikuroi species complex highlights differences in genetic potential and metabolite synthesis.</title>
        <authorList>
            <person name="Niehaus E.-M."/>
            <person name="Muensterkoetter M."/>
            <person name="Proctor R.H."/>
            <person name="Brown D.W."/>
            <person name="Sharon A."/>
            <person name="Idan Y."/>
            <person name="Oren-Young L."/>
            <person name="Sieber C.M."/>
            <person name="Novak O."/>
            <person name="Pencik A."/>
            <person name="Tarkowska D."/>
            <person name="Hromadova K."/>
            <person name="Freeman S."/>
            <person name="Maymon M."/>
            <person name="Elazar M."/>
            <person name="Youssef S.A."/>
            <person name="El-Shabrawy E.S.M."/>
            <person name="Shalaby A.B.A."/>
            <person name="Houterman P."/>
            <person name="Brock N.L."/>
            <person name="Burkhardt I."/>
            <person name="Tsavkelova E.A."/>
            <person name="Dickschat J.S."/>
            <person name="Galuszka P."/>
            <person name="Gueldener U."/>
            <person name="Tudzynski B."/>
        </authorList>
    </citation>
    <scope>NUCLEOTIDE SEQUENCE [LARGE SCALE GENOMIC DNA]</scope>
    <source>
        <strain evidence="3">MRC7560</strain>
    </source>
</reference>
<accession>A0A1L7UGN9</accession>
<keyword evidence="3" id="KW-1185">Reference proteome</keyword>
<dbReference type="AlphaFoldDB" id="A0A1L7UGN9"/>
<sequence length="184" mass="20579">MSLKRRGSELDHEAKKMKSDDSHGDDEVSPSSGVQTTPTLPHQPVAVFADLSQTAREQVNYLLQALSDISPKTLYEVNILDQINAVNSDGHHSPPRLTYKPPDMRITIGYDTHGTSPAVLVSELTMLINIPGDVNHDSKQKNWHKLVAHVTTKRYAAGYCRVGTPHKDSWALYSPSHIIRMMWE</sequence>
<feature type="region of interest" description="Disordered" evidence="1">
    <location>
        <begin position="1"/>
        <end position="40"/>
    </location>
</feature>
<dbReference type="EMBL" id="FCQH01000018">
    <property type="protein sequence ID" value="CVL06897.1"/>
    <property type="molecule type" value="Genomic_DNA"/>
</dbReference>
<dbReference type="GeneID" id="65091240"/>
<protein>
    <submittedName>
        <fullName evidence="2">Uncharacterized protein</fullName>
    </submittedName>
</protein>
<evidence type="ECO:0000313" key="2">
    <source>
        <dbReference type="EMBL" id="CVL06897.1"/>
    </source>
</evidence>
<feature type="compositionally biased region" description="Polar residues" evidence="1">
    <location>
        <begin position="29"/>
        <end position="40"/>
    </location>
</feature>
<dbReference type="RefSeq" id="XP_041690178.1">
    <property type="nucleotide sequence ID" value="XM_041824727.1"/>
</dbReference>